<name>A0A1P8W9R6_9PLAN</name>
<dbReference type="PANTHER" id="PTHR47505:SF1">
    <property type="entry name" value="DNA UTILIZATION PROTEIN YHGH"/>
    <property type="match status" value="1"/>
</dbReference>
<comment type="similarity">
    <text evidence="1">Belongs to the ComF/GntX family.</text>
</comment>
<gene>
    <name evidence="4" type="ORF">Fuma_00373</name>
</gene>
<dbReference type="EMBL" id="CP017641">
    <property type="protein sequence ID" value="APZ90789.1"/>
    <property type="molecule type" value="Genomic_DNA"/>
</dbReference>
<evidence type="ECO:0000259" key="3">
    <source>
        <dbReference type="Pfam" id="PF18912"/>
    </source>
</evidence>
<dbReference type="Pfam" id="PF18912">
    <property type="entry name" value="DZR_2"/>
    <property type="match status" value="1"/>
</dbReference>
<dbReference type="InterPro" id="IPR044005">
    <property type="entry name" value="DZR_2"/>
</dbReference>
<dbReference type="STRING" id="1891926.Fuma_00373"/>
<feature type="domain" description="Double zinc ribbon" evidence="3">
    <location>
        <begin position="23"/>
        <end position="86"/>
    </location>
</feature>
<dbReference type="AlphaFoldDB" id="A0A1P8W9R6"/>
<organism evidence="4 5">
    <name type="scientific">Fuerstiella marisgermanici</name>
    <dbReference type="NCBI Taxonomy" id="1891926"/>
    <lineage>
        <taxon>Bacteria</taxon>
        <taxon>Pseudomonadati</taxon>
        <taxon>Planctomycetota</taxon>
        <taxon>Planctomycetia</taxon>
        <taxon>Planctomycetales</taxon>
        <taxon>Planctomycetaceae</taxon>
        <taxon>Fuerstiella</taxon>
    </lineage>
</organism>
<evidence type="ECO:0000313" key="4">
    <source>
        <dbReference type="EMBL" id="APZ90789.1"/>
    </source>
</evidence>
<dbReference type="InterPro" id="IPR029057">
    <property type="entry name" value="PRTase-like"/>
</dbReference>
<accession>A0A1P8W9R6</accession>
<dbReference type="KEGG" id="fmr:Fuma_00373"/>
<proteinExistence type="inferred from homology"/>
<dbReference type="RefSeq" id="WP_077022636.1">
    <property type="nucleotide sequence ID" value="NZ_CP017641.1"/>
</dbReference>
<protein>
    <submittedName>
        <fullName evidence="4">DNA utilization protein GntX</fullName>
    </submittedName>
</protein>
<evidence type="ECO:0000256" key="1">
    <source>
        <dbReference type="ARBA" id="ARBA00008007"/>
    </source>
</evidence>
<dbReference type="Proteomes" id="UP000187735">
    <property type="component" value="Chromosome"/>
</dbReference>
<evidence type="ECO:0000313" key="5">
    <source>
        <dbReference type="Proteomes" id="UP000187735"/>
    </source>
</evidence>
<dbReference type="Pfam" id="PF00156">
    <property type="entry name" value="Pribosyltran"/>
    <property type="match status" value="1"/>
</dbReference>
<sequence>MQSNGGRTTKLKESVASFLQSGLDVVFPWSCLLCHSTADRVTNAAGGSAFCQTCRNALSPELPYTCDRCGAEVGPFVTTDNGCVHCRGKPIRFDSLSCLGMYDESLRHAILSAKWSFSTVMLESLTDLLTDNRGAQLRDFDPEIIIPIPQGWAARLTRRFNSAAIVAAALSRSLKVKSDLHVLRRSRNTRPQKRVSIQQRFENQKDGFRIRDAHMIAGKRVLLVDDVVTTGATCSEAARLLKANGATACRVAVLARVLNPS</sequence>
<dbReference type="OrthoDB" id="9779910at2"/>
<keyword evidence="5" id="KW-1185">Reference proteome</keyword>
<reference evidence="4 5" key="1">
    <citation type="journal article" date="2016" name="Front. Microbiol.">
        <title>Fuerstia marisgermanicae gen. nov., sp. nov., an Unusual Member of the Phylum Planctomycetes from the German Wadden Sea.</title>
        <authorList>
            <person name="Kohn T."/>
            <person name="Heuer A."/>
            <person name="Jogler M."/>
            <person name="Vollmers J."/>
            <person name="Boedeker C."/>
            <person name="Bunk B."/>
            <person name="Rast P."/>
            <person name="Borchert D."/>
            <person name="Glockner I."/>
            <person name="Freese H.M."/>
            <person name="Klenk H.P."/>
            <person name="Overmann J."/>
            <person name="Kaster A.K."/>
            <person name="Rohde M."/>
            <person name="Wiegand S."/>
            <person name="Jogler C."/>
        </authorList>
    </citation>
    <scope>NUCLEOTIDE SEQUENCE [LARGE SCALE GENOMIC DNA]</scope>
    <source>
        <strain evidence="4 5">NH11</strain>
    </source>
</reference>
<dbReference type="Gene3D" id="3.40.50.2020">
    <property type="match status" value="1"/>
</dbReference>
<evidence type="ECO:0000259" key="2">
    <source>
        <dbReference type="Pfam" id="PF00156"/>
    </source>
</evidence>
<dbReference type="PANTHER" id="PTHR47505">
    <property type="entry name" value="DNA UTILIZATION PROTEIN YHGH"/>
    <property type="match status" value="1"/>
</dbReference>
<dbReference type="InterPro" id="IPR051910">
    <property type="entry name" value="ComF/GntX_DNA_util-trans"/>
</dbReference>
<feature type="domain" description="Phosphoribosyltransferase" evidence="2">
    <location>
        <begin position="163"/>
        <end position="256"/>
    </location>
</feature>
<dbReference type="CDD" id="cd06223">
    <property type="entry name" value="PRTases_typeI"/>
    <property type="match status" value="1"/>
</dbReference>
<dbReference type="SUPFAM" id="SSF53271">
    <property type="entry name" value="PRTase-like"/>
    <property type="match status" value="1"/>
</dbReference>
<dbReference type="InterPro" id="IPR000836">
    <property type="entry name" value="PRTase_dom"/>
</dbReference>